<gene>
    <name evidence="2" type="ORF">BDP81DRAFT_362582</name>
</gene>
<dbReference type="RefSeq" id="XP_060437423.1">
    <property type="nucleotide sequence ID" value="XM_060586448.1"/>
</dbReference>
<feature type="compositionally biased region" description="Pro residues" evidence="1">
    <location>
        <begin position="154"/>
        <end position="165"/>
    </location>
</feature>
<proteinExistence type="predicted"/>
<feature type="compositionally biased region" description="Basic and acidic residues" evidence="1">
    <location>
        <begin position="174"/>
        <end position="190"/>
    </location>
</feature>
<feature type="region of interest" description="Disordered" evidence="1">
    <location>
        <begin position="142"/>
        <end position="217"/>
    </location>
</feature>
<protein>
    <submittedName>
        <fullName evidence="2">Uncharacterized protein</fullName>
    </submittedName>
</protein>
<dbReference type="Proteomes" id="UP001243989">
    <property type="component" value="Unassembled WGS sequence"/>
</dbReference>
<evidence type="ECO:0000313" key="2">
    <source>
        <dbReference type="EMBL" id="KAK1621428.1"/>
    </source>
</evidence>
<keyword evidence="3" id="KW-1185">Reference proteome</keyword>
<organism evidence="2 3">
    <name type="scientific">Colletotrichum phormii</name>
    <dbReference type="NCBI Taxonomy" id="359342"/>
    <lineage>
        <taxon>Eukaryota</taxon>
        <taxon>Fungi</taxon>
        <taxon>Dikarya</taxon>
        <taxon>Ascomycota</taxon>
        <taxon>Pezizomycotina</taxon>
        <taxon>Sordariomycetes</taxon>
        <taxon>Hypocreomycetidae</taxon>
        <taxon>Glomerellales</taxon>
        <taxon>Glomerellaceae</taxon>
        <taxon>Colletotrichum</taxon>
        <taxon>Colletotrichum acutatum species complex</taxon>
    </lineage>
</organism>
<dbReference type="GeneID" id="85471310"/>
<reference evidence="2" key="1">
    <citation type="submission" date="2021-06" db="EMBL/GenBank/DDBJ databases">
        <title>Comparative genomics, transcriptomics and evolutionary studies reveal genomic signatures of adaptation to plant cell wall in hemibiotrophic fungi.</title>
        <authorList>
            <consortium name="DOE Joint Genome Institute"/>
            <person name="Baroncelli R."/>
            <person name="Diaz J.F."/>
            <person name="Benocci T."/>
            <person name="Peng M."/>
            <person name="Battaglia E."/>
            <person name="Haridas S."/>
            <person name="Andreopoulos W."/>
            <person name="Labutti K."/>
            <person name="Pangilinan J."/>
            <person name="Floch G.L."/>
            <person name="Makela M.R."/>
            <person name="Henrissat B."/>
            <person name="Grigoriev I.V."/>
            <person name="Crouch J.A."/>
            <person name="De Vries R.P."/>
            <person name="Sukno S.A."/>
            <person name="Thon M.R."/>
        </authorList>
    </citation>
    <scope>NUCLEOTIDE SEQUENCE</scope>
    <source>
        <strain evidence="2">CBS 102054</strain>
    </source>
</reference>
<accession>A0AAI9ZBF2</accession>
<evidence type="ECO:0000313" key="3">
    <source>
        <dbReference type="Proteomes" id="UP001243989"/>
    </source>
</evidence>
<name>A0AAI9ZBF2_9PEZI</name>
<evidence type="ECO:0000256" key="1">
    <source>
        <dbReference type="SAM" id="MobiDB-lite"/>
    </source>
</evidence>
<sequence>MYANTEDDFDAAWDRLLEEFADQDLALKYITDTYLPLRYQWANCFISQCENFGVRTNSPTETAHKDLKSYVINGNSDLYAVAQAIEEMLRNKARTYRERVAAMESRTRYEYLRRDWLETVSKEVGLKALKTLPLSPLCVGAQRTRTSPTTAPCRPLPPQGQPPPQQHQAGQRRGHLDNLAELRTQRRDQLGRAYAVIGQRSSTTTRTSWPRRARSRP</sequence>
<dbReference type="EMBL" id="JAHMHQ010000052">
    <property type="protein sequence ID" value="KAK1621428.1"/>
    <property type="molecule type" value="Genomic_DNA"/>
</dbReference>
<dbReference type="AlphaFoldDB" id="A0AAI9ZBF2"/>
<comment type="caution">
    <text evidence="2">The sequence shown here is derived from an EMBL/GenBank/DDBJ whole genome shotgun (WGS) entry which is preliminary data.</text>
</comment>